<dbReference type="EMBL" id="BQNB010015786">
    <property type="protein sequence ID" value="GJT44121.1"/>
    <property type="molecule type" value="Genomic_DNA"/>
</dbReference>
<feature type="compositionally biased region" description="Basic residues" evidence="1">
    <location>
        <begin position="209"/>
        <end position="218"/>
    </location>
</feature>
<evidence type="ECO:0000313" key="2">
    <source>
        <dbReference type="EMBL" id="GJT44121.1"/>
    </source>
</evidence>
<name>A0ABQ5DY45_9ASTR</name>
<feature type="region of interest" description="Disordered" evidence="1">
    <location>
        <begin position="194"/>
        <end position="221"/>
    </location>
</feature>
<comment type="caution">
    <text evidence="2">The sequence shown here is derived from an EMBL/GenBank/DDBJ whole genome shotgun (WGS) entry which is preliminary data.</text>
</comment>
<accession>A0ABQ5DY45</accession>
<evidence type="ECO:0000256" key="1">
    <source>
        <dbReference type="SAM" id="MobiDB-lite"/>
    </source>
</evidence>
<proteinExistence type="predicted"/>
<sequence>MFRSMSPSVTPVRRCGNPASGYESYMLAAHSELSYSTQWNVPKPLGKLGPPGLTIVQSHSETVYLRPICQPSDISLCLPALSILNHNINILSVLLLYRSLGAAVELSPASYLSAGAVRHNLLRGGSSASGVSSLQSTGVKCGMMVEVVFGGKESEGSGDDSVVSGMELEWVRVPHSVFNASATWPKEQVIIGTQKSQPEYSSAPPPPRHLPRPQRAPHPHPLVISTSSSKGSVIIHPLHGNRLLVSFPKIPPGSESVVDRCVGNLRDDAEDMKLNQKLDMNELQYILPTFACDDVLRPAAHAEFDMEKGICWFTAVTPVRATYALLDIITKTEKPSLDDKTDEHGKGRRLCKIKAKVQKCLSPESITEESAVKTRGGTEEYY</sequence>
<dbReference type="Proteomes" id="UP001151760">
    <property type="component" value="Unassembled WGS sequence"/>
</dbReference>
<keyword evidence="3" id="KW-1185">Reference proteome</keyword>
<organism evidence="2 3">
    <name type="scientific">Tanacetum coccineum</name>
    <dbReference type="NCBI Taxonomy" id="301880"/>
    <lineage>
        <taxon>Eukaryota</taxon>
        <taxon>Viridiplantae</taxon>
        <taxon>Streptophyta</taxon>
        <taxon>Embryophyta</taxon>
        <taxon>Tracheophyta</taxon>
        <taxon>Spermatophyta</taxon>
        <taxon>Magnoliopsida</taxon>
        <taxon>eudicotyledons</taxon>
        <taxon>Gunneridae</taxon>
        <taxon>Pentapetalae</taxon>
        <taxon>asterids</taxon>
        <taxon>campanulids</taxon>
        <taxon>Asterales</taxon>
        <taxon>Asteraceae</taxon>
        <taxon>Asteroideae</taxon>
        <taxon>Anthemideae</taxon>
        <taxon>Anthemidinae</taxon>
        <taxon>Tanacetum</taxon>
    </lineage>
</organism>
<reference evidence="2" key="2">
    <citation type="submission" date="2022-01" db="EMBL/GenBank/DDBJ databases">
        <authorList>
            <person name="Yamashiro T."/>
            <person name="Shiraishi A."/>
            <person name="Satake H."/>
            <person name="Nakayama K."/>
        </authorList>
    </citation>
    <scope>NUCLEOTIDE SEQUENCE</scope>
</reference>
<evidence type="ECO:0000313" key="3">
    <source>
        <dbReference type="Proteomes" id="UP001151760"/>
    </source>
</evidence>
<reference evidence="2" key="1">
    <citation type="journal article" date="2022" name="Int. J. Mol. Sci.">
        <title>Draft Genome of Tanacetum Coccineum: Genomic Comparison of Closely Related Tanacetum-Family Plants.</title>
        <authorList>
            <person name="Yamashiro T."/>
            <person name="Shiraishi A."/>
            <person name="Nakayama K."/>
            <person name="Satake H."/>
        </authorList>
    </citation>
    <scope>NUCLEOTIDE SEQUENCE</scope>
</reference>
<protein>
    <submittedName>
        <fullName evidence="2">Uncharacterized protein</fullName>
    </submittedName>
</protein>
<gene>
    <name evidence="2" type="ORF">Tco_0952836</name>
</gene>